<organism evidence="2 3">
    <name type="scientific">Nannocystis exedens</name>
    <dbReference type="NCBI Taxonomy" id="54"/>
    <lineage>
        <taxon>Bacteria</taxon>
        <taxon>Pseudomonadati</taxon>
        <taxon>Myxococcota</taxon>
        <taxon>Polyangia</taxon>
        <taxon>Nannocystales</taxon>
        <taxon>Nannocystaceae</taxon>
        <taxon>Nannocystis</taxon>
    </lineage>
</organism>
<proteinExistence type="predicted"/>
<accession>A0A1I1VMS7</accession>
<feature type="domain" description="EGF-like" evidence="1">
    <location>
        <begin position="103"/>
        <end position="143"/>
    </location>
</feature>
<protein>
    <recommendedName>
        <fullName evidence="1">EGF-like domain-containing protein</fullName>
    </recommendedName>
</protein>
<keyword evidence="3" id="KW-1185">Reference proteome</keyword>
<dbReference type="AlphaFoldDB" id="A0A1I1VMS7"/>
<dbReference type="InterPro" id="IPR000742">
    <property type="entry name" value="EGF"/>
</dbReference>
<dbReference type="Proteomes" id="UP000199400">
    <property type="component" value="Unassembled WGS sequence"/>
</dbReference>
<name>A0A1I1VMS7_9BACT</name>
<evidence type="ECO:0000313" key="2">
    <source>
        <dbReference type="EMBL" id="SFD84114.1"/>
    </source>
</evidence>
<sequence>MPQCLDLAPRPARSRSVFAGLSPSVFPCARFCGYGDRVTTGRHGVREWLGAALLGALLGGACYEGPGPKEPPPGSPGGFCAPGGFCNEPTSVCDPDGDYCYDKFNVCRGIFCGGAGQCVPVDAKPSCVCDPGYTNEMYSLYCEPITSL</sequence>
<evidence type="ECO:0000313" key="3">
    <source>
        <dbReference type="Proteomes" id="UP000199400"/>
    </source>
</evidence>
<dbReference type="STRING" id="54.SAMN02745121_01781"/>
<dbReference type="PROSITE" id="PS50026">
    <property type="entry name" value="EGF_3"/>
    <property type="match status" value="1"/>
</dbReference>
<gene>
    <name evidence="2" type="ORF">SAMN02745121_01781</name>
</gene>
<dbReference type="PROSITE" id="PS01186">
    <property type="entry name" value="EGF_2"/>
    <property type="match status" value="1"/>
</dbReference>
<dbReference type="EMBL" id="FOMX01000005">
    <property type="protein sequence ID" value="SFD84114.1"/>
    <property type="molecule type" value="Genomic_DNA"/>
</dbReference>
<evidence type="ECO:0000259" key="1">
    <source>
        <dbReference type="PROSITE" id="PS50026"/>
    </source>
</evidence>
<reference evidence="3" key="1">
    <citation type="submission" date="2016-10" db="EMBL/GenBank/DDBJ databases">
        <authorList>
            <person name="Varghese N."/>
            <person name="Submissions S."/>
        </authorList>
    </citation>
    <scope>NUCLEOTIDE SEQUENCE [LARGE SCALE GENOMIC DNA]</scope>
    <source>
        <strain evidence="3">ATCC 25963</strain>
    </source>
</reference>